<feature type="transmembrane region" description="Helical" evidence="2">
    <location>
        <begin position="58"/>
        <end position="85"/>
    </location>
</feature>
<gene>
    <name evidence="3" type="ORF">BO85DRAFT_448335</name>
</gene>
<dbReference type="EMBL" id="KZ825060">
    <property type="protein sequence ID" value="RAH58277.1"/>
    <property type="molecule type" value="Genomic_DNA"/>
</dbReference>
<keyword evidence="2" id="KW-0472">Membrane</keyword>
<proteinExistence type="predicted"/>
<feature type="region of interest" description="Disordered" evidence="1">
    <location>
        <begin position="119"/>
        <end position="139"/>
    </location>
</feature>
<evidence type="ECO:0000256" key="2">
    <source>
        <dbReference type="SAM" id="Phobius"/>
    </source>
</evidence>
<feature type="region of interest" description="Disordered" evidence="1">
    <location>
        <begin position="1"/>
        <end position="58"/>
    </location>
</feature>
<keyword evidence="2" id="KW-1133">Transmembrane helix</keyword>
<organism evidence="3 4">
    <name type="scientific">Aspergillus piperis CBS 112811</name>
    <dbReference type="NCBI Taxonomy" id="1448313"/>
    <lineage>
        <taxon>Eukaryota</taxon>
        <taxon>Fungi</taxon>
        <taxon>Dikarya</taxon>
        <taxon>Ascomycota</taxon>
        <taxon>Pezizomycotina</taxon>
        <taxon>Eurotiomycetes</taxon>
        <taxon>Eurotiomycetidae</taxon>
        <taxon>Eurotiales</taxon>
        <taxon>Aspergillaceae</taxon>
        <taxon>Aspergillus</taxon>
        <taxon>Aspergillus subgen. Circumdati</taxon>
    </lineage>
</organism>
<feature type="compositionally biased region" description="Basic residues" evidence="1">
    <location>
        <begin position="24"/>
        <end position="51"/>
    </location>
</feature>
<keyword evidence="2" id="KW-0812">Transmembrane</keyword>
<dbReference type="Proteomes" id="UP000249526">
    <property type="component" value="Unassembled WGS sequence"/>
</dbReference>
<name>A0A8G1R334_9EURO</name>
<keyword evidence="4" id="KW-1185">Reference proteome</keyword>
<sequence length="139" mass="15902">MSAVERSPKKRASKQPIVENRQKESRKKKKTKENTKVKMKKRKYKGKRKRTNDKDDGAAFPIFPSIPATIFFSRCATTTFLVWTWVSNSLVAFWAIPIVTCCSETWLLLPNLTRHTRDGYQATPSEGDGAARMPIRQSP</sequence>
<dbReference type="RefSeq" id="XP_025516199.1">
    <property type="nucleotide sequence ID" value="XM_025659917.1"/>
</dbReference>
<accession>A0A8G1R334</accession>
<evidence type="ECO:0000313" key="4">
    <source>
        <dbReference type="Proteomes" id="UP000249526"/>
    </source>
</evidence>
<feature type="transmembrane region" description="Helical" evidence="2">
    <location>
        <begin position="91"/>
        <end position="109"/>
    </location>
</feature>
<dbReference type="AlphaFoldDB" id="A0A8G1R334"/>
<protein>
    <submittedName>
        <fullName evidence="3">Uncharacterized protein</fullName>
    </submittedName>
</protein>
<evidence type="ECO:0000313" key="3">
    <source>
        <dbReference type="EMBL" id="RAH58277.1"/>
    </source>
</evidence>
<reference evidence="3 4" key="1">
    <citation type="submission" date="2018-02" db="EMBL/GenBank/DDBJ databases">
        <title>The genomes of Aspergillus section Nigri reveals drivers in fungal speciation.</title>
        <authorList>
            <consortium name="DOE Joint Genome Institute"/>
            <person name="Vesth T.C."/>
            <person name="Nybo J."/>
            <person name="Theobald S."/>
            <person name="Brandl J."/>
            <person name="Frisvad J.C."/>
            <person name="Nielsen K.F."/>
            <person name="Lyhne E.K."/>
            <person name="Kogle M.E."/>
            <person name="Kuo A."/>
            <person name="Riley R."/>
            <person name="Clum A."/>
            <person name="Nolan M."/>
            <person name="Lipzen A."/>
            <person name="Salamov A."/>
            <person name="Henrissat B."/>
            <person name="Wiebenga A."/>
            <person name="De vries R.P."/>
            <person name="Grigoriev I.V."/>
            <person name="Mortensen U.H."/>
            <person name="Andersen M.R."/>
            <person name="Baker S.E."/>
        </authorList>
    </citation>
    <scope>NUCLEOTIDE SEQUENCE [LARGE SCALE GENOMIC DNA]</scope>
    <source>
        <strain evidence="3 4">CBS 112811</strain>
    </source>
</reference>
<dbReference type="GeneID" id="37163319"/>
<evidence type="ECO:0000256" key="1">
    <source>
        <dbReference type="SAM" id="MobiDB-lite"/>
    </source>
</evidence>